<evidence type="ECO:0000256" key="6">
    <source>
        <dbReference type="SAM" id="Phobius"/>
    </source>
</evidence>
<dbReference type="PANTHER" id="PTHR45138">
    <property type="entry name" value="REGULATORY COMPONENTS OF SENSORY TRANSDUCTION SYSTEM"/>
    <property type="match status" value="1"/>
</dbReference>
<dbReference type="GO" id="GO:0052621">
    <property type="term" value="F:diguanylate cyclase activity"/>
    <property type="evidence" value="ECO:0007669"/>
    <property type="project" value="TreeGrafter"/>
</dbReference>
<dbReference type="EMBL" id="FNOP01000001">
    <property type="protein sequence ID" value="SDW39459.1"/>
    <property type="molecule type" value="Genomic_DNA"/>
</dbReference>
<dbReference type="SUPFAM" id="SSF158472">
    <property type="entry name" value="HAMP domain-like"/>
    <property type="match status" value="1"/>
</dbReference>
<evidence type="ECO:0000256" key="2">
    <source>
        <dbReference type="ARBA" id="ARBA00022475"/>
    </source>
</evidence>
<reference evidence="9 10" key="1">
    <citation type="submission" date="2016-10" db="EMBL/GenBank/DDBJ databases">
        <authorList>
            <person name="Varghese N."/>
            <person name="Submissions S."/>
        </authorList>
    </citation>
    <scope>NUCLEOTIDE SEQUENCE [LARGE SCALE GENOMIC DNA]</scope>
    <source>
        <strain evidence="9 10">WCC6</strain>
    </source>
</reference>
<evidence type="ECO:0000313" key="9">
    <source>
        <dbReference type="EMBL" id="SDW39459.1"/>
    </source>
</evidence>
<dbReference type="InterPro" id="IPR029787">
    <property type="entry name" value="Nucleotide_cyclase"/>
</dbReference>
<evidence type="ECO:0000256" key="3">
    <source>
        <dbReference type="ARBA" id="ARBA00022692"/>
    </source>
</evidence>
<dbReference type="NCBIfam" id="TIGR00254">
    <property type="entry name" value="GGDEF"/>
    <property type="match status" value="1"/>
</dbReference>
<feature type="domain" description="GGDEF" evidence="8">
    <location>
        <begin position="427"/>
        <end position="557"/>
    </location>
</feature>
<evidence type="ECO:0000259" key="7">
    <source>
        <dbReference type="PROSITE" id="PS50885"/>
    </source>
</evidence>
<name>A0A1H2T869_ACIFE</name>
<dbReference type="InterPro" id="IPR043128">
    <property type="entry name" value="Rev_trsase/Diguanyl_cyclase"/>
</dbReference>
<dbReference type="GO" id="GO:0007165">
    <property type="term" value="P:signal transduction"/>
    <property type="evidence" value="ECO:0007669"/>
    <property type="project" value="InterPro"/>
</dbReference>
<dbReference type="CDD" id="cd06225">
    <property type="entry name" value="HAMP"/>
    <property type="match status" value="1"/>
</dbReference>
<dbReference type="Pfam" id="PF00672">
    <property type="entry name" value="HAMP"/>
    <property type="match status" value="1"/>
</dbReference>
<dbReference type="Pfam" id="PF02743">
    <property type="entry name" value="dCache_1"/>
    <property type="match status" value="1"/>
</dbReference>
<dbReference type="PROSITE" id="PS50885">
    <property type="entry name" value="HAMP"/>
    <property type="match status" value="1"/>
</dbReference>
<sequence>MAKIRSLRLQLTIVIVAITVVLTLIMGVMNIRSINIYSTQVANTGLNWETQRKASHLDKMMLQSQDAVDFTGSVAQQYFTRLDQVEDPAFRTEVAARLHQRFEAAVRTIPEVDGYYFHFNEGLVHGEDGFWYQKNPTTGQFEQQPFSHPTEGPDPRSQEKNRWYYEPLDRLSPVWISPYRNQENSPLIISYTKPIFVNRRCIGLVGIDIRMDTLIGRLKNVHIYNSGYALLFSAGGELYYHPDHPYGLPDTNLSDFGLSQYQSLFRQHDSGSDTLPVFYKKEQRQLAFTTLVNGMKLGVEAPSSEIYAVQRTATFRAFFLLILFAICGSSLAAYLANKFLQPLAAINKAASRMGQGNYDIPVSYESQDEIGQLARNINKTMGLMKTMVQGLKTQAFQDKLTHVKNVSALETRILDLDGRITEKDPQLAFGVVMVDCNGLKGINDTYGHEKGNLLLQLTAKTICDVYAHSPVYRIGGDEFLVLLQNRDYENREALWQQLLPYLRKRDWTGEKPWEQLSFSAGHAEYQPGSDISFTEVFRRADGAMYQVKRSIEGDAAR</sequence>
<dbReference type="CDD" id="cd12913">
    <property type="entry name" value="PDC1_MCP_like"/>
    <property type="match status" value="1"/>
</dbReference>
<dbReference type="Gene3D" id="3.30.450.20">
    <property type="entry name" value="PAS domain"/>
    <property type="match status" value="2"/>
</dbReference>
<evidence type="ECO:0000313" key="10">
    <source>
        <dbReference type="Proteomes" id="UP000182379"/>
    </source>
</evidence>
<evidence type="ECO:0000256" key="5">
    <source>
        <dbReference type="ARBA" id="ARBA00023136"/>
    </source>
</evidence>
<organism evidence="9 10">
    <name type="scientific">Acidaminococcus fermentans</name>
    <dbReference type="NCBI Taxonomy" id="905"/>
    <lineage>
        <taxon>Bacteria</taxon>
        <taxon>Bacillati</taxon>
        <taxon>Bacillota</taxon>
        <taxon>Negativicutes</taxon>
        <taxon>Acidaminococcales</taxon>
        <taxon>Acidaminococcaceae</taxon>
        <taxon>Acidaminococcus</taxon>
    </lineage>
</organism>
<dbReference type="SMART" id="SM00304">
    <property type="entry name" value="HAMP"/>
    <property type="match status" value="1"/>
</dbReference>
<keyword evidence="2" id="KW-1003">Cell membrane</keyword>
<keyword evidence="3 6" id="KW-0812">Transmembrane</keyword>
<feature type="transmembrane region" description="Helical" evidence="6">
    <location>
        <begin position="7"/>
        <end position="29"/>
    </location>
</feature>
<evidence type="ECO:0000259" key="8">
    <source>
        <dbReference type="PROSITE" id="PS50887"/>
    </source>
</evidence>
<dbReference type="InterPro" id="IPR050469">
    <property type="entry name" value="Diguanylate_Cyclase"/>
</dbReference>
<dbReference type="InterPro" id="IPR033479">
    <property type="entry name" value="dCache_1"/>
</dbReference>
<evidence type="ECO:0000256" key="4">
    <source>
        <dbReference type="ARBA" id="ARBA00022989"/>
    </source>
</evidence>
<dbReference type="InterPro" id="IPR000160">
    <property type="entry name" value="GGDEF_dom"/>
</dbReference>
<dbReference type="Proteomes" id="UP000182379">
    <property type="component" value="Unassembled WGS sequence"/>
</dbReference>
<dbReference type="CDD" id="cd01949">
    <property type="entry name" value="GGDEF"/>
    <property type="match status" value="1"/>
</dbReference>
<comment type="subcellular location">
    <subcellularLocation>
        <location evidence="1">Cell membrane</location>
        <topology evidence="1">Multi-pass membrane protein</topology>
    </subcellularLocation>
</comment>
<comment type="caution">
    <text evidence="9">The sequence shown here is derived from an EMBL/GenBank/DDBJ whole genome shotgun (WGS) entry which is preliminary data.</text>
</comment>
<dbReference type="CDD" id="cd12912">
    <property type="entry name" value="PDC2_MCP_like"/>
    <property type="match status" value="1"/>
</dbReference>
<accession>A0A1H2T869</accession>
<dbReference type="GO" id="GO:0005886">
    <property type="term" value="C:plasma membrane"/>
    <property type="evidence" value="ECO:0007669"/>
    <property type="project" value="UniProtKB-SubCell"/>
</dbReference>
<evidence type="ECO:0000256" key="1">
    <source>
        <dbReference type="ARBA" id="ARBA00004651"/>
    </source>
</evidence>
<dbReference type="GO" id="GO:1902201">
    <property type="term" value="P:negative regulation of bacterial-type flagellum-dependent cell motility"/>
    <property type="evidence" value="ECO:0007669"/>
    <property type="project" value="TreeGrafter"/>
</dbReference>
<dbReference type="GO" id="GO:0043709">
    <property type="term" value="P:cell adhesion involved in single-species biofilm formation"/>
    <property type="evidence" value="ECO:0007669"/>
    <property type="project" value="TreeGrafter"/>
</dbReference>
<dbReference type="RefSeq" id="WP_074704081.1">
    <property type="nucleotide sequence ID" value="NZ_DBEZMR010000001.1"/>
</dbReference>
<dbReference type="PROSITE" id="PS50887">
    <property type="entry name" value="GGDEF"/>
    <property type="match status" value="1"/>
</dbReference>
<dbReference type="InterPro" id="IPR003660">
    <property type="entry name" value="HAMP_dom"/>
</dbReference>
<dbReference type="SMART" id="SM00267">
    <property type="entry name" value="GGDEF"/>
    <property type="match status" value="1"/>
</dbReference>
<feature type="domain" description="HAMP" evidence="7">
    <location>
        <begin position="337"/>
        <end position="389"/>
    </location>
</feature>
<feature type="transmembrane region" description="Helical" evidence="6">
    <location>
        <begin position="317"/>
        <end position="336"/>
    </location>
</feature>
<dbReference type="AlphaFoldDB" id="A0A1H2T869"/>
<dbReference type="SUPFAM" id="SSF55073">
    <property type="entry name" value="Nucleotide cyclase"/>
    <property type="match status" value="1"/>
</dbReference>
<keyword evidence="4 6" id="KW-1133">Transmembrane helix</keyword>
<dbReference type="PANTHER" id="PTHR45138:SF9">
    <property type="entry name" value="DIGUANYLATE CYCLASE DGCM-RELATED"/>
    <property type="match status" value="1"/>
</dbReference>
<proteinExistence type="predicted"/>
<gene>
    <name evidence="9" type="ORF">SAMN05216495_101133</name>
</gene>
<dbReference type="Gene3D" id="3.30.70.270">
    <property type="match status" value="1"/>
</dbReference>
<dbReference type="Gene3D" id="6.10.340.10">
    <property type="match status" value="1"/>
</dbReference>
<protein>
    <submittedName>
        <fullName evidence="9">Diguanylate cyclase (GGDEF) domain-containing protein</fullName>
    </submittedName>
</protein>
<keyword evidence="5 6" id="KW-0472">Membrane</keyword>
<dbReference type="Pfam" id="PF00990">
    <property type="entry name" value="GGDEF"/>
    <property type="match status" value="1"/>
</dbReference>